<protein>
    <recommendedName>
        <fullName evidence="2 5">Elongation factor Ts</fullName>
        <shortName evidence="5">EF-Ts</shortName>
    </recommendedName>
</protein>
<dbReference type="PROSITE" id="PS01127">
    <property type="entry name" value="EF_TS_2"/>
    <property type="match status" value="1"/>
</dbReference>
<accession>A0ABT3HB36</accession>
<dbReference type="PANTHER" id="PTHR11741">
    <property type="entry name" value="ELONGATION FACTOR TS"/>
    <property type="match status" value="1"/>
</dbReference>
<dbReference type="InterPro" id="IPR014039">
    <property type="entry name" value="Transl_elong_EFTs/EF1B_dimer"/>
</dbReference>
<dbReference type="NCBIfam" id="TIGR00116">
    <property type="entry name" value="tsf"/>
    <property type="match status" value="1"/>
</dbReference>
<evidence type="ECO:0000256" key="2">
    <source>
        <dbReference type="ARBA" id="ARBA00016956"/>
    </source>
</evidence>
<evidence type="ECO:0000256" key="5">
    <source>
        <dbReference type="HAMAP-Rule" id="MF_00050"/>
    </source>
</evidence>
<evidence type="ECO:0000313" key="9">
    <source>
        <dbReference type="EMBL" id="MCW2307614.1"/>
    </source>
</evidence>
<dbReference type="EMBL" id="JAOQNS010000004">
    <property type="protein sequence ID" value="MCW2307614.1"/>
    <property type="molecule type" value="Genomic_DNA"/>
</dbReference>
<dbReference type="InterPro" id="IPR018101">
    <property type="entry name" value="Transl_elong_Ts_CS"/>
</dbReference>
<dbReference type="RefSeq" id="WP_264601256.1">
    <property type="nucleotide sequence ID" value="NZ_JAOQNS010000004.1"/>
</dbReference>
<dbReference type="InterPro" id="IPR009060">
    <property type="entry name" value="UBA-like_sf"/>
</dbReference>
<name>A0ABT3HB36_9HYPH</name>
<comment type="function">
    <text evidence="5 6">Associates with the EF-Tu.GDP complex and induces the exchange of GDP to GTP. It remains bound to the aminoacyl-tRNA.EF-Tu.GTP complex up to the GTP hydrolysis stage on the ribosome.</text>
</comment>
<feature type="domain" description="Translation elongation factor EFTs/EF1B dimerisation" evidence="8">
    <location>
        <begin position="70"/>
        <end position="288"/>
    </location>
</feature>
<dbReference type="Gene3D" id="3.30.479.20">
    <property type="entry name" value="Elongation factor Ts, dimerisation domain"/>
    <property type="match status" value="2"/>
</dbReference>
<evidence type="ECO:0000256" key="1">
    <source>
        <dbReference type="ARBA" id="ARBA00005532"/>
    </source>
</evidence>
<evidence type="ECO:0000256" key="6">
    <source>
        <dbReference type="RuleBase" id="RU000642"/>
    </source>
</evidence>
<keyword evidence="10" id="KW-1185">Reference proteome</keyword>
<keyword evidence="4 5" id="KW-0648">Protein biosynthesis</keyword>
<evidence type="ECO:0000256" key="3">
    <source>
        <dbReference type="ARBA" id="ARBA00022768"/>
    </source>
</evidence>
<dbReference type="Gene3D" id="1.10.8.10">
    <property type="entry name" value="DNA helicase RuvA subunit, C-terminal domain"/>
    <property type="match status" value="1"/>
</dbReference>
<keyword evidence="3 5" id="KW-0251">Elongation factor</keyword>
<proteinExistence type="inferred from homology"/>
<dbReference type="PANTHER" id="PTHR11741:SF0">
    <property type="entry name" value="ELONGATION FACTOR TS, MITOCHONDRIAL"/>
    <property type="match status" value="1"/>
</dbReference>
<reference evidence="10" key="1">
    <citation type="submission" date="2023-07" db="EMBL/GenBank/DDBJ databases">
        <title>Genome sequencing of Purple Non-Sulfur Bacteria from various extreme environments.</title>
        <authorList>
            <person name="Mayer M."/>
        </authorList>
    </citation>
    <scope>NUCLEOTIDE SEQUENCE [LARGE SCALE GENOMIC DNA]</scope>
    <source>
        <strain evidence="10">DSM 17935</strain>
    </source>
</reference>
<organism evidence="9 10">
    <name type="scientific">Rhodobium gokarnense</name>
    <dbReference type="NCBI Taxonomy" id="364296"/>
    <lineage>
        <taxon>Bacteria</taxon>
        <taxon>Pseudomonadati</taxon>
        <taxon>Pseudomonadota</taxon>
        <taxon>Alphaproteobacteria</taxon>
        <taxon>Hyphomicrobiales</taxon>
        <taxon>Rhodobiaceae</taxon>
        <taxon>Rhodobium</taxon>
    </lineage>
</organism>
<comment type="subcellular location">
    <subcellularLocation>
        <location evidence="5 7">Cytoplasm</location>
    </subcellularLocation>
</comment>
<dbReference type="HAMAP" id="MF_00050">
    <property type="entry name" value="EF_Ts"/>
    <property type="match status" value="1"/>
</dbReference>
<evidence type="ECO:0000259" key="8">
    <source>
        <dbReference type="Pfam" id="PF00889"/>
    </source>
</evidence>
<dbReference type="InterPro" id="IPR001816">
    <property type="entry name" value="Transl_elong_EFTs/EF1B"/>
</dbReference>
<dbReference type="Proteomes" id="UP001209755">
    <property type="component" value="Unassembled WGS sequence"/>
</dbReference>
<evidence type="ECO:0000313" key="10">
    <source>
        <dbReference type="Proteomes" id="UP001209755"/>
    </source>
</evidence>
<dbReference type="SUPFAM" id="SSF54713">
    <property type="entry name" value="Elongation factor Ts (EF-Ts), dimerisation domain"/>
    <property type="match status" value="2"/>
</dbReference>
<evidence type="ECO:0000256" key="7">
    <source>
        <dbReference type="RuleBase" id="RU000643"/>
    </source>
</evidence>
<dbReference type="CDD" id="cd14275">
    <property type="entry name" value="UBA_EF-Ts"/>
    <property type="match status" value="1"/>
</dbReference>
<comment type="similarity">
    <text evidence="1 5 6">Belongs to the EF-Ts family.</text>
</comment>
<dbReference type="GO" id="GO:0003746">
    <property type="term" value="F:translation elongation factor activity"/>
    <property type="evidence" value="ECO:0007669"/>
    <property type="project" value="UniProtKB-KW"/>
</dbReference>
<dbReference type="SUPFAM" id="SSF46934">
    <property type="entry name" value="UBA-like"/>
    <property type="match status" value="1"/>
</dbReference>
<feature type="region of interest" description="Involved in Mg(2+) ion dislocation from EF-Tu" evidence="5">
    <location>
        <begin position="79"/>
        <end position="82"/>
    </location>
</feature>
<dbReference type="Pfam" id="PF00889">
    <property type="entry name" value="EF_TS"/>
    <property type="match status" value="1"/>
</dbReference>
<comment type="caution">
    <text evidence="9">The sequence shown here is derived from an EMBL/GenBank/DDBJ whole genome shotgun (WGS) entry which is preliminary data.</text>
</comment>
<dbReference type="PROSITE" id="PS01126">
    <property type="entry name" value="EF_TS_1"/>
    <property type="match status" value="1"/>
</dbReference>
<evidence type="ECO:0000256" key="4">
    <source>
        <dbReference type="ARBA" id="ARBA00022917"/>
    </source>
</evidence>
<dbReference type="InterPro" id="IPR036402">
    <property type="entry name" value="EF-Ts_dimer_sf"/>
</dbReference>
<sequence length="308" mass="32427">MSISATQVKELREKTGAGMMDCKKALMENDGDMEAAIDWLRTKGLAKAAKKAGRVASEGLVGVATEGTKAAIVEINSETDFVARNEGFQKLVRDIAETALTVGGDRDATAAATYPGKSHSVEAELSEQIATIGENMTFRRAAGLAVDAGVISSYVHNAIAPGLGKIGVIVAMESTGDADAVNALGRQIAMHVAASNPLAVTPDEVDADVAARERAVYSEQARESGKPENIIEKMVEGRMRKFFEEVALLKQPFVVDPDNTVEKAVEAASKEIGAPIKVAGFVRFEVGEGVDKKDDDFAAEVQAMAGGN</sequence>
<gene>
    <name evidence="5" type="primary">tsf</name>
    <name evidence="9" type="ORF">M2319_001945</name>
</gene>
<keyword evidence="5" id="KW-0963">Cytoplasm</keyword>
<dbReference type="Gene3D" id="1.10.286.20">
    <property type="match status" value="1"/>
</dbReference>